<dbReference type="InterPro" id="IPR043454">
    <property type="entry name" value="NPH3/RPT2-like"/>
</dbReference>
<dbReference type="SMART" id="SM00225">
    <property type="entry name" value="BTB"/>
    <property type="match status" value="1"/>
</dbReference>
<dbReference type="PROSITE" id="PS51649">
    <property type="entry name" value="NPH3"/>
    <property type="match status" value="1"/>
</dbReference>
<dbReference type="AlphaFoldDB" id="A0A6A1UQ90"/>
<sequence>MEACCDLEVDINGEEVFMVDKRTLISFSGLFRKLFGNTTSTRRNLKVVFNDFPGGAEGFELVARFCYNDGRTAIDPSNILLLNTAAHFLGMDSNIGSTTPNFIDRTEKSLEGIIFWTWSELLEALKKCPELLPSAKSSLMLQSILDCLIGRLVLTSVASPYTSSSENSSFKFSCDTRSTDSVKSSYSQLTWWFEDFLFSDVDLLDKVTRTMVSRKLDRATIYKFICYYHKSRCPGAAPSEKQKITEVVIDLLSLLDRSSLSWKGLFEIYQVALCLKISKIHRNKIEILMGSQLDQATLDYLLAPSPQGRDYSYDVNLVLRLVQAYLHEGSCFSSPTASRLKKVAKLMDSYLVEVAPDSHLKPSKFVALVFVLPDYARDSYDHIYHALDLFLEVHAWLSEEQKISVCSALNHKKLSAEALKDLSWNSKFPSQTLENALIARQTKLKSLLPDTYDRMASDVSMTFHGAKGKLREQILLYHRRPDLSTDTDKLRTNLRGMHGKVMELEKVCGTTQSRMANITRPRLSTLGNARSLPKLCS</sequence>
<dbReference type="Pfam" id="PF03000">
    <property type="entry name" value="NPH3"/>
    <property type="match status" value="1"/>
</dbReference>
<dbReference type="InterPro" id="IPR000210">
    <property type="entry name" value="BTB/POZ_dom"/>
</dbReference>
<protein>
    <recommendedName>
        <fullName evidence="8">BTB/POZ domain-containing protein</fullName>
    </recommendedName>
</protein>
<dbReference type="EMBL" id="RXIC02000086">
    <property type="protein sequence ID" value="KAB1201250.1"/>
    <property type="molecule type" value="Genomic_DNA"/>
</dbReference>
<dbReference type="Proteomes" id="UP000516437">
    <property type="component" value="Unassembled WGS sequence"/>
</dbReference>
<dbReference type="InterPro" id="IPR011333">
    <property type="entry name" value="SKP1/BTB/POZ_sf"/>
</dbReference>
<evidence type="ECO:0008006" key="8">
    <source>
        <dbReference type="Google" id="ProtNLM"/>
    </source>
</evidence>
<organism evidence="6 7">
    <name type="scientific">Morella rubra</name>
    <name type="common">Chinese bayberry</name>
    <dbReference type="NCBI Taxonomy" id="262757"/>
    <lineage>
        <taxon>Eukaryota</taxon>
        <taxon>Viridiplantae</taxon>
        <taxon>Streptophyta</taxon>
        <taxon>Embryophyta</taxon>
        <taxon>Tracheophyta</taxon>
        <taxon>Spermatophyta</taxon>
        <taxon>Magnoliopsida</taxon>
        <taxon>eudicotyledons</taxon>
        <taxon>Gunneridae</taxon>
        <taxon>Pentapetalae</taxon>
        <taxon>rosids</taxon>
        <taxon>fabids</taxon>
        <taxon>Fagales</taxon>
        <taxon>Myricaceae</taxon>
        <taxon>Morella</taxon>
    </lineage>
</organism>
<evidence type="ECO:0000259" key="4">
    <source>
        <dbReference type="PROSITE" id="PS50097"/>
    </source>
</evidence>
<gene>
    <name evidence="6" type="ORF">CJ030_MR0G004570</name>
</gene>
<dbReference type="Gene3D" id="3.30.710.10">
    <property type="entry name" value="Potassium Channel Kv1.1, Chain A"/>
    <property type="match status" value="1"/>
</dbReference>
<feature type="domain" description="BTB" evidence="4">
    <location>
        <begin position="5"/>
        <end position="69"/>
    </location>
</feature>
<accession>A0A6A1UQ90</accession>
<dbReference type="GO" id="GO:0016567">
    <property type="term" value="P:protein ubiquitination"/>
    <property type="evidence" value="ECO:0007669"/>
    <property type="project" value="UniProtKB-UniPathway"/>
</dbReference>
<evidence type="ECO:0000256" key="1">
    <source>
        <dbReference type="ARBA" id="ARBA00004906"/>
    </source>
</evidence>
<dbReference type="UniPathway" id="UPA00143"/>
<name>A0A6A1UQ90_9ROSI</name>
<dbReference type="InterPro" id="IPR027356">
    <property type="entry name" value="NPH3_dom"/>
</dbReference>
<feature type="domain" description="NPH3" evidence="5">
    <location>
        <begin position="190"/>
        <end position="443"/>
    </location>
</feature>
<dbReference type="PROSITE" id="PS50097">
    <property type="entry name" value="BTB"/>
    <property type="match status" value="1"/>
</dbReference>
<comment type="similarity">
    <text evidence="3">Belongs to the NPH3 family.</text>
</comment>
<reference evidence="6 7" key="1">
    <citation type="journal article" date="2019" name="Plant Biotechnol. J.">
        <title>The red bayberry genome and genetic basis of sex determination.</title>
        <authorList>
            <person name="Jia H.M."/>
            <person name="Jia H.J."/>
            <person name="Cai Q.L."/>
            <person name="Wang Y."/>
            <person name="Zhao H.B."/>
            <person name="Yang W.F."/>
            <person name="Wang G.Y."/>
            <person name="Li Y.H."/>
            <person name="Zhan D.L."/>
            <person name="Shen Y.T."/>
            <person name="Niu Q.F."/>
            <person name="Chang L."/>
            <person name="Qiu J."/>
            <person name="Zhao L."/>
            <person name="Xie H.B."/>
            <person name="Fu W.Y."/>
            <person name="Jin J."/>
            <person name="Li X.W."/>
            <person name="Jiao Y."/>
            <person name="Zhou C.C."/>
            <person name="Tu T."/>
            <person name="Chai C.Y."/>
            <person name="Gao J.L."/>
            <person name="Fan L.J."/>
            <person name="van de Weg E."/>
            <person name="Wang J.Y."/>
            <person name="Gao Z.S."/>
        </authorList>
    </citation>
    <scope>NUCLEOTIDE SEQUENCE [LARGE SCALE GENOMIC DNA]</scope>
    <source>
        <tissue evidence="6">Leaves</tissue>
    </source>
</reference>
<keyword evidence="7" id="KW-1185">Reference proteome</keyword>
<evidence type="ECO:0000313" key="7">
    <source>
        <dbReference type="Proteomes" id="UP000516437"/>
    </source>
</evidence>
<dbReference type="SUPFAM" id="SSF54695">
    <property type="entry name" value="POZ domain"/>
    <property type="match status" value="1"/>
</dbReference>
<dbReference type="Pfam" id="PF00651">
    <property type="entry name" value="BTB"/>
    <property type="match status" value="1"/>
</dbReference>
<proteinExistence type="inferred from homology"/>
<keyword evidence="2" id="KW-0833">Ubl conjugation pathway</keyword>
<evidence type="ECO:0000256" key="3">
    <source>
        <dbReference type="PROSITE-ProRule" id="PRU00982"/>
    </source>
</evidence>
<dbReference type="PANTHER" id="PTHR32370">
    <property type="entry name" value="OS12G0117600 PROTEIN"/>
    <property type="match status" value="1"/>
</dbReference>
<comment type="caution">
    <text evidence="6">The sequence shown here is derived from an EMBL/GenBank/DDBJ whole genome shotgun (WGS) entry which is preliminary data.</text>
</comment>
<dbReference type="OrthoDB" id="624345at2759"/>
<evidence type="ECO:0000313" key="6">
    <source>
        <dbReference type="EMBL" id="KAB1201250.1"/>
    </source>
</evidence>
<evidence type="ECO:0000259" key="5">
    <source>
        <dbReference type="PROSITE" id="PS51649"/>
    </source>
</evidence>
<evidence type="ECO:0000256" key="2">
    <source>
        <dbReference type="ARBA" id="ARBA00022786"/>
    </source>
</evidence>
<comment type="pathway">
    <text evidence="1">Protein modification; protein ubiquitination.</text>
</comment>